<organism evidence="4 5">
    <name type="scientific">Apiospora kogelbergensis</name>
    <dbReference type="NCBI Taxonomy" id="1337665"/>
    <lineage>
        <taxon>Eukaryota</taxon>
        <taxon>Fungi</taxon>
        <taxon>Dikarya</taxon>
        <taxon>Ascomycota</taxon>
        <taxon>Pezizomycotina</taxon>
        <taxon>Sordariomycetes</taxon>
        <taxon>Xylariomycetidae</taxon>
        <taxon>Amphisphaeriales</taxon>
        <taxon>Apiosporaceae</taxon>
        <taxon>Apiospora</taxon>
    </lineage>
</organism>
<keyword evidence="2 3" id="KW-0040">ANK repeat</keyword>
<gene>
    <name evidence="4" type="ORF">PG999_000263</name>
</gene>
<dbReference type="Proteomes" id="UP001392437">
    <property type="component" value="Unassembled WGS sequence"/>
</dbReference>
<dbReference type="SMART" id="SM00248">
    <property type="entry name" value="ANK"/>
    <property type="match status" value="5"/>
</dbReference>
<dbReference type="Pfam" id="PF00023">
    <property type="entry name" value="Ank"/>
    <property type="match status" value="1"/>
</dbReference>
<dbReference type="PANTHER" id="PTHR24123:SF33">
    <property type="entry name" value="PROTEIN HOS4"/>
    <property type="match status" value="1"/>
</dbReference>
<accession>A0AAW0RB16</accession>
<dbReference type="PROSITE" id="PS50088">
    <property type="entry name" value="ANK_REPEAT"/>
    <property type="match status" value="1"/>
</dbReference>
<evidence type="ECO:0000256" key="3">
    <source>
        <dbReference type="PROSITE-ProRule" id="PRU00023"/>
    </source>
</evidence>
<name>A0AAW0RB16_9PEZI</name>
<dbReference type="InterPro" id="IPR051165">
    <property type="entry name" value="Multifunctional_ANK_Repeat"/>
</dbReference>
<dbReference type="InterPro" id="IPR036770">
    <property type="entry name" value="Ankyrin_rpt-contain_sf"/>
</dbReference>
<protein>
    <submittedName>
        <fullName evidence="4">Uncharacterized protein</fullName>
    </submittedName>
</protein>
<dbReference type="EMBL" id="JAQQWP010000001">
    <property type="protein sequence ID" value="KAK8132090.1"/>
    <property type="molecule type" value="Genomic_DNA"/>
</dbReference>
<dbReference type="Pfam" id="PF12796">
    <property type="entry name" value="Ank_2"/>
    <property type="match status" value="1"/>
</dbReference>
<proteinExistence type="predicted"/>
<reference evidence="4 5" key="1">
    <citation type="submission" date="2023-01" db="EMBL/GenBank/DDBJ databases">
        <title>Analysis of 21 Apiospora genomes using comparative genomics revels a genus with tremendous synthesis potential of carbohydrate active enzymes and secondary metabolites.</title>
        <authorList>
            <person name="Sorensen T."/>
        </authorList>
    </citation>
    <scope>NUCLEOTIDE SEQUENCE [LARGE SCALE GENOMIC DNA]</scope>
    <source>
        <strain evidence="4 5">CBS 117206</strain>
    </source>
</reference>
<sequence>MNGLQAFPTEVLNLVIERLVVGIGIQKLVLLRTVNRAFDASILHTICVSQPVDIDDPATPGLAQQMPPWLRGKVLAVKSRSVSGVDTSYLSVIARVNQSLDSLMDEDEGLRTSRHESIAGAVQLVQEESINHSFEAQNLLSGAVVSGNLAVLASLVQQNEHLSIPVEANNTTPYFPNLLTLAATCGHLDMVRYLLSCGVQLDSISSSRDYQRYRHLDLTSWHVQSEINRSLILHVKPRSALRTSVFGGHGDIVHWLLRPEYRLPITHLEYLSAIVAGAKAGRLDLINALFEVIGKKLSDFPGLENEMMWAATRYNQKHVVQKLLDEGADINAFPDANIRPCHSALHIAASLGNVSMVRFLIERGADVHLNRANSFGHLPVEGAARSGQEEVVELLINEHGANPASALQSAAKGSQSRLIKYLLDRFPDLPFGNAGGDGHIALLRALATKNTRAITFLVEAGVDINDDRFGVPYDEANNAGLGRWVCKHLISLGARSSGGDTFKDEQNSSVRGVLVSERTWDWAGKY</sequence>
<feature type="repeat" description="ANK" evidence="3">
    <location>
        <begin position="340"/>
        <end position="372"/>
    </location>
</feature>
<dbReference type="Gene3D" id="1.25.40.20">
    <property type="entry name" value="Ankyrin repeat-containing domain"/>
    <property type="match status" value="1"/>
</dbReference>
<evidence type="ECO:0000313" key="5">
    <source>
        <dbReference type="Proteomes" id="UP001392437"/>
    </source>
</evidence>
<evidence type="ECO:0000256" key="1">
    <source>
        <dbReference type="ARBA" id="ARBA00022737"/>
    </source>
</evidence>
<dbReference type="SUPFAM" id="SSF48403">
    <property type="entry name" value="Ankyrin repeat"/>
    <property type="match status" value="1"/>
</dbReference>
<dbReference type="InterPro" id="IPR002110">
    <property type="entry name" value="Ankyrin_rpt"/>
</dbReference>
<evidence type="ECO:0000256" key="2">
    <source>
        <dbReference type="ARBA" id="ARBA00023043"/>
    </source>
</evidence>
<dbReference type="AlphaFoldDB" id="A0AAW0RB16"/>
<dbReference type="PROSITE" id="PS50297">
    <property type="entry name" value="ANK_REP_REGION"/>
    <property type="match status" value="1"/>
</dbReference>
<evidence type="ECO:0000313" key="4">
    <source>
        <dbReference type="EMBL" id="KAK8132090.1"/>
    </source>
</evidence>
<keyword evidence="5" id="KW-1185">Reference proteome</keyword>
<keyword evidence="1" id="KW-0677">Repeat</keyword>
<dbReference type="PANTHER" id="PTHR24123">
    <property type="entry name" value="ANKYRIN REPEAT-CONTAINING"/>
    <property type="match status" value="1"/>
</dbReference>
<comment type="caution">
    <text evidence="4">The sequence shown here is derived from an EMBL/GenBank/DDBJ whole genome shotgun (WGS) entry which is preliminary data.</text>
</comment>